<gene>
    <name evidence="1" type="ORF">GCM10009117_08990</name>
</gene>
<dbReference type="RefSeq" id="WP_343764418.1">
    <property type="nucleotide sequence ID" value="NZ_BAAAFG010000005.1"/>
</dbReference>
<proteinExistence type="predicted"/>
<evidence type="ECO:0000313" key="1">
    <source>
        <dbReference type="EMBL" id="GAA0871753.1"/>
    </source>
</evidence>
<organism evidence="1 2">
    <name type="scientific">Gangjinia marincola</name>
    <dbReference type="NCBI Taxonomy" id="578463"/>
    <lineage>
        <taxon>Bacteria</taxon>
        <taxon>Pseudomonadati</taxon>
        <taxon>Bacteroidota</taxon>
        <taxon>Flavobacteriia</taxon>
        <taxon>Flavobacteriales</taxon>
        <taxon>Flavobacteriaceae</taxon>
        <taxon>Gangjinia</taxon>
    </lineage>
</organism>
<sequence length="451" mass="51815">MSHLFTRLTLVSIVLTLATHRSNAQEVTIPEGWFQKDHIKGQLKRGLGAVVVNVTEVDWYPMIEGEVETLTYQSWRKDLEALQPHYDAYLEGKKQDSIRAYQFQEIDRLIGEYLKGKNKTLLIEAQALADSQQLKIEVEDSSPQYRGYANKPQIELRLAEKGRVSSRKEIQLYQSQLEKQKPQERVTNYQAKEYLRLMEQQASIPKTEKGKVQSKVAQKRLAYLPTTKKIELGTISGTFELIGNDFSYTQEEIPGVAQAKELYPAQETGSIPACCTIIKDTESGQLITINSTEVFQLMERDMNQAAYVEEVEALGYQTHTRDWEVYLNTNHYEVKVDRFLMEALKENPKVLQTLDAHYGHLKAVWNQLPSITSALTESIRVYRIKKQNISNSMIEKWKAETKKAIKLNDQLMTLNMKEFPLSQYYPLDASQSQEIDTFTDALIASRGILML</sequence>
<evidence type="ECO:0000313" key="2">
    <source>
        <dbReference type="Proteomes" id="UP001500507"/>
    </source>
</evidence>
<protein>
    <submittedName>
        <fullName evidence="1">Uncharacterized protein</fullName>
    </submittedName>
</protein>
<name>A0ABP3XQY1_9FLAO</name>
<keyword evidence="2" id="KW-1185">Reference proteome</keyword>
<accession>A0ABP3XQY1</accession>
<dbReference type="Proteomes" id="UP001500507">
    <property type="component" value="Unassembled WGS sequence"/>
</dbReference>
<comment type="caution">
    <text evidence="1">The sequence shown here is derived from an EMBL/GenBank/DDBJ whole genome shotgun (WGS) entry which is preliminary data.</text>
</comment>
<dbReference type="EMBL" id="BAAAFG010000005">
    <property type="protein sequence ID" value="GAA0871753.1"/>
    <property type="molecule type" value="Genomic_DNA"/>
</dbReference>
<reference evidence="2" key="1">
    <citation type="journal article" date="2019" name="Int. J. Syst. Evol. Microbiol.">
        <title>The Global Catalogue of Microorganisms (GCM) 10K type strain sequencing project: providing services to taxonomists for standard genome sequencing and annotation.</title>
        <authorList>
            <consortium name="The Broad Institute Genomics Platform"/>
            <consortium name="The Broad Institute Genome Sequencing Center for Infectious Disease"/>
            <person name="Wu L."/>
            <person name="Ma J."/>
        </authorList>
    </citation>
    <scope>NUCLEOTIDE SEQUENCE [LARGE SCALE GENOMIC DNA]</scope>
    <source>
        <strain evidence="2">JCM 16082</strain>
    </source>
</reference>